<evidence type="ECO:0000259" key="4">
    <source>
        <dbReference type="SMART" id="SM00382"/>
    </source>
</evidence>
<evidence type="ECO:0000256" key="3">
    <source>
        <dbReference type="SAM" id="Phobius"/>
    </source>
</evidence>
<feature type="domain" description="AAA+ ATPase" evidence="4">
    <location>
        <begin position="341"/>
        <end position="503"/>
    </location>
</feature>
<keyword evidence="3" id="KW-0472">Membrane</keyword>
<evidence type="ECO:0000256" key="2">
    <source>
        <dbReference type="ARBA" id="ARBA00022840"/>
    </source>
</evidence>
<proteinExistence type="predicted"/>
<accession>A0A016SUY8</accession>
<organism evidence="6 7">
    <name type="scientific">Ancylostoma ceylanicum</name>
    <dbReference type="NCBI Taxonomy" id="53326"/>
    <lineage>
        <taxon>Eukaryota</taxon>
        <taxon>Metazoa</taxon>
        <taxon>Ecdysozoa</taxon>
        <taxon>Nematoda</taxon>
        <taxon>Chromadorea</taxon>
        <taxon>Rhabditida</taxon>
        <taxon>Rhabditina</taxon>
        <taxon>Rhabditomorpha</taxon>
        <taxon>Strongyloidea</taxon>
        <taxon>Ancylostomatidae</taxon>
        <taxon>Ancylostomatinae</taxon>
        <taxon>Ancylostoma</taxon>
    </lineage>
</organism>
<evidence type="ECO:0000256" key="1">
    <source>
        <dbReference type="ARBA" id="ARBA00022741"/>
    </source>
</evidence>
<dbReference type="SUPFAM" id="SSF52540">
    <property type="entry name" value="P-loop containing nucleoside triphosphate hydrolases"/>
    <property type="match status" value="1"/>
</dbReference>
<keyword evidence="1" id="KW-0547">Nucleotide-binding</keyword>
<sequence length="667" mass="73998">MHRSASILLSACSLRSSACKQIQRGFRTSCPIHCTASGDGTGNDLTTNPPKPTSFGTCRECGGVLKPAPTLTRKRTIFDIFVYNFNIFIIGLLDIFFTFWRKYLGMEVFRNISKIKKNGRLFCYHMNQRTFTDCKLRMYVKWASMAVAPLRPRKSRGATALLEQESLPGQETMECFGHLFNAEPSFSATTRYIHCENCNKLYAGNIIEESSKQWSIKNDQRRSPPYPSQIAEYLDRFVVGQKQAKKTLAVGVYQHYRRLEHNIESGAASIHQMKEDVKSTPRGVLYQDENRIGHIATSELRTTPMASAYMQQVPTMPPIPTRRAPPVFRAIPEKEPVVRLEKSNILLIGPSGVGKTFLTQTLARILDVPIALCDCTSMTQAGYVGEDVESVIQKLVQAAGGNAEKAQQGIVFLDEVDKIAAAHEGHSPAYRDVSGEGVQHALLKLVEGTVVNVKSGRKSVGAQQDTVQVDTSDILFVASGAFNSLDKIVARRLDKKSLGFGSSSGELRVSADDPNSEQARKRDYLLSKADQGDLINFGIVPELVGRFPVLVPFHSFDQDMLVRVLTEPQNSLLTQLKLQFAIDNVDLSFSSEALQQVAQLALERKTGARALRSILEGVLLDAKFTVPGSDIESIHVTREAVLGEAEVEYTRRRVEEKVENKQAMSAM</sequence>
<dbReference type="EMBL" id="JARK01001511">
    <property type="protein sequence ID" value="EYB94129.1"/>
    <property type="molecule type" value="Genomic_DNA"/>
</dbReference>
<evidence type="ECO:0000313" key="6">
    <source>
        <dbReference type="EMBL" id="EYB94129.1"/>
    </source>
</evidence>
<name>A0A016SUY8_9BILA</name>
<dbReference type="OrthoDB" id="1721884at2759"/>
<dbReference type="Proteomes" id="UP000024635">
    <property type="component" value="Unassembled WGS sequence"/>
</dbReference>
<keyword evidence="2" id="KW-0067">ATP-binding</keyword>
<keyword evidence="7" id="KW-1185">Reference proteome</keyword>
<dbReference type="SMART" id="SM01086">
    <property type="entry name" value="ClpB_D2-small"/>
    <property type="match status" value="1"/>
</dbReference>
<keyword evidence="3" id="KW-1133">Transmembrane helix</keyword>
<dbReference type="GO" id="GO:0005759">
    <property type="term" value="C:mitochondrial matrix"/>
    <property type="evidence" value="ECO:0007669"/>
    <property type="project" value="TreeGrafter"/>
</dbReference>
<comment type="caution">
    <text evidence="6">The sequence shown here is derived from an EMBL/GenBank/DDBJ whole genome shotgun (WGS) entry which is preliminary data.</text>
</comment>
<dbReference type="GO" id="GO:0051603">
    <property type="term" value="P:proteolysis involved in protein catabolic process"/>
    <property type="evidence" value="ECO:0007669"/>
    <property type="project" value="TreeGrafter"/>
</dbReference>
<dbReference type="Gene3D" id="1.10.8.60">
    <property type="match status" value="1"/>
</dbReference>
<dbReference type="PANTHER" id="PTHR48102">
    <property type="entry name" value="ATP-DEPENDENT CLP PROTEASE ATP-BINDING SUBUNIT CLPX-LIKE, MITOCHONDRIAL-RELATED"/>
    <property type="match status" value="1"/>
</dbReference>
<dbReference type="NCBIfam" id="NF003745">
    <property type="entry name" value="PRK05342.1"/>
    <property type="match status" value="1"/>
</dbReference>
<evidence type="ECO:0000259" key="5">
    <source>
        <dbReference type="SMART" id="SM01086"/>
    </source>
</evidence>
<dbReference type="STRING" id="53326.A0A016SUY8"/>
<protein>
    <recommendedName>
        <fullName evidence="8">ATP-dependent Clp protease, ATP-binding subunit ClpX</fullName>
    </recommendedName>
</protein>
<dbReference type="Pfam" id="PF26040">
    <property type="entry name" value="Zn_ribbon_CLPX_N"/>
    <property type="match status" value="1"/>
</dbReference>
<dbReference type="PANTHER" id="PTHR48102:SF7">
    <property type="entry name" value="ATP-DEPENDENT CLP PROTEASE ATP-BINDING SUBUNIT CLPX-LIKE, MITOCHONDRIAL"/>
    <property type="match status" value="1"/>
</dbReference>
<dbReference type="InterPro" id="IPR027417">
    <property type="entry name" value="P-loop_NTPase"/>
</dbReference>
<dbReference type="FunFam" id="1.10.8.60:FF:000002">
    <property type="entry name" value="ATP-dependent Clp protease ATP-binding subunit ClpX"/>
    <property type="match status" value="1"/>
</dbReference>
<evidence type="ECO:0008006" key="8">
    <source>
        <dbReference type="Google" id="ProtNLM"/>
    </source>
</evidence>
<gene>
    <name evidence="6" type="primary">Acey_s0175.g506</name>
    <name evidence="6" type="synonym">Acey-D2030.2</name>
    <name evidence="6" type="ORF">Y032_0175g506</name>
</gene>
<dbReference type="SMART" id="SM00382">
    <property type="entry name" value="AAA"/>
    <property type="match status" value="1"/>
</dbReference>
<dbReference type="InterPro" id="IPR019489">
    <property type="entry name" value="Clp_ATPase_C"/>
</dbReference>
<dbReference type="InterPro" id="IPR003593">
    <property type="entry name" value="AAA+_ATPase"/>
</dbReference>
<reference evidence="7" key="1">
    <citation type="journal article" date="2015" name="Nat. Genet.">
        <title>The genome and transcriptome of the zoonotic hookworm Ancylostoma ceylanicum identify infection-specific gene families.</title>
        <authorList>
            <person name="Schwarz E.M."/>
            <person name="Hu Y."/>
            <person name="Antoshechkin I."/>
            <person name="Miller M.M."/>
            <person name="Sternberg P.W."/>
            <person name="Aroian R.V."/>
        </authorList>
    </citation>
    <scope>NUCLEOTIDE SEQUENCE</scope>
    <source>
        <strain evidence="7">HY135</strain>
    </source>
</reference>
<dbReference type="GO" id="GO:0016887">
    <property type="term" value="F:ATP hydrolysis activity"/>
    <property type="evidence" value="ECO:0007669"/>
    <property type="project" value="InterPro"/>
</dbReference>
<dbReference type="Pfam" id="PF10431">
    <property type="entry name" value="ClpB_D2-small"/>
    <property type="match status" value="1"/>
</dbReference>
<dbReference type="Gene3D" id="3.40.50.300">
    <property type="entry name" value="P-loop containing nucleotide triphosphate hydrolases"/>
    <property type="match status" value="1"/>
</dbReference>
<dbReference type="CDD" id="cd19497">
    <property type="entry name" value="RecA-like_ClpX"/>
    <property type="match status" value="1"/>
</dbReference>
<dbReference type="AlphaFoldDB" id="A0A016SUY8"/>
<dbReference type="InterPro" id="IPR050052">
    <property type="entry name" value="ATP-dep_Clp_protease_ClpX"/>
</dbReference>
<dbReference type="InterPro" id="IPR059067">
    <property type="entry name" value="Znf_ribbon_CLPX-like"/>
</dbReference>
<dbReference type="InterPro" id="IPR003959">
    <property type="entry name" value="ATPase_AAA_core"/>
</dbReference>
<dbReference type="GO" id="GO:0005524">
    <property type="term" value="F:ATP binding"/>
    <property type="evidence" value="ECO:0007669"/>
    <property type="project" value="UniProtKB-KW"/>
</dbReference>
<dbReference type="Pfam" id="PF07724">
    <property type="entry name" value="AAA_2"/>
    <property type="match status" value="1"/>
</dbReference>
<evidence type="ECO:0000313" key="7">
    <source>
        <dbReference type="Proteomes" id="UP000024635"/>
    </source>
</evidence>
<keyword evidence="3" id="KW-0812">Transmembrane</keyword>
<feature type="domain" description="Clp ATPase C-terminal" evidence="5">
    <location>
        <begin position="556"/>
        <end position="647"/>
    </location>
</feature>
<feature type="transmembrane region" description="Helical" evidence="3">
    <location>
        <begin position="80"/>
        <end position="100"/>
    </location>
</feature>